<reference evidence="1" key="1">
    <citation type="submission" date="2023-04" db="EMBL/GenBank/DDBJ databases">
        <title>Complete genomes of S. dygalactiae subsp equisimilis isolates causing bacteremia in cancer patients.</title>
        <authorList>
            <person name="Anand S."/>
            <person name="Arias J."/>
            <person name="Delafuente J."/>
            <person name="Elgamal H."/>
            <person name="Prevost T."/>
            <person name="Liu X."/>
            <person name="Kalia A."/>
        </authorList>
    </citation>
    <scope>NUCLEOTIDE SEQUENCE</scope>
    <source>
        <strain evidence="1">UT_120444</strain>
    </source>
</reference>
<name>A0AB38XYY3_STREQ</name>
<organism evidence="1 2">
    <name type="scientific">Streptococcus dysgalactiae subsp. equisimilis</name>
    <name type="common">Streptococcus equisimilis</name>
    <dbReference type="NCBI Taxonomy" id="119602"/>
    <lineage>
        <taxon>Bacteria</taxon>
        <taxon>Bacillati</taxon>
        <taxon>Bacillota</taxon>
        <taxon>Bacilli</taxon>
        <taxon>Lactobacillales</taxon>
        <taxon>Streptococcaceae</taxon>
        <taxon>Streptococcus</taxon>
    </lineage>
</organism>
<dbReference type="RefSeq" id="WP_111681761.1">
    <property type="nucleotide sequence ID" value="NZ_CP125360.1"/>
</dbReference>
<evidence type="ECO:0000313" key="1">
    <source>
        <dbReference type="EMBL" id="WHM78542.1"/>
    </source>
</evidence>
<dbReference type="EMBL" id="CP125360">
    <property type="protein sequence ID" value="WHM78542.1"/>
    <property type="molecule type" value="Genomic_DNA"/>
</dbReference>
<dbReference type="Proteomes" id="UP001237475">
    <property type="component" value="Chromosome"/>
</dbReference>
<protein>
    <recommendedName>
        <fullName evidence="3">Phage protein</fullName>
    </recommendedName>
</protein>
<evidence type="ECO:0008006" key="3">
    <source>
        <dbReference type="Google" id="ProtNLM"/>
    </source>
</evidence>
<gene>
    <name evidence="1" type="ORF">OPT59_07785</name>
</gene>
<dbReference type="AlphaFoldDB" id="A0AB38XYY3"/>
<accession>A0AB38XYY3</accession>
<sequence length="70" mass="7683">MTPEQVEKAKLRAKQELGTFSIYLYQAVDEFGGILTAQEVFLAAGFTYLGAGHTDIHAAIEGLYEQVQGF</sequence>
<proteinExistence type="predicted"/>
<evidence type="ECO:0000313" key="2">
    <source>
        <dbReference type="Proteomes" id="UP001237475"/>
    </source>
</evidence>